<name>A0A6G1EE67_9ORYZ</name>
<organism evidence="1 2">
    <name type="scientific">Oryza meyeriana var. granulata</name>
    <dbReference type="NCBI Taxonomy" id="110450"/>
    <lineage>
        <taxon>Eukaryota</taxon>
        <taxon>Viridiplantae</taxon>
        <taxon>Streptophyta</taxon>
        <taxon>Embryophyta</taxon>
        <taxon>Tracheophyta</taxon>
        <taxon>Spermatophyta</taxon>
        <taxon>Magnoliopsida</taxon>
        <taxon>Liliopsida</taxon>
        <taxon>Poales</taxon>
        <taxon>Poaceae</taxon>
        <taxon>BOP clade</taxon>
        <taxon>Oryzoideae</taxon>
        <taxon>Oryzeae</taxon>
        <taxon>Oryzinae</taxon>
        <taxon>Oryza</taxon>
        <taxon>Oryza meyeriana</taxon>
    </lineage>
</organism>
<accession>A0A6G1EE67</accession>
<proteinExistence type="predicted"/>
<gene>
    <name evidence="1" type="ORF">E2562_003317</name>
</gene>
<dbReference type="AlphaFoldDB" id="A0A6G1EE67"/>
<dbReference type="EMBL" id="SPHZ02000003">
    <property type="protein sequence ID" value="KAF0923090.1"/>
    <property type="molecule type" value="Genomic_DNA"/>
</dbReference>
<protein>
    <submittedName>
        <fullName evidence="1">Uncharacterized protein</fullName>
    </submittedName>
</protein>
<dbReference type="Proteomes" id="UP000479710">
    <property type="component" value="Unassembled WGS sequence"/>
</dbReference>
<reference evidence="1 2" key="1">
    <citation type="submission" date="2019-11" db="EMBL/GenBank/DDBJ databases">
        <title>Whole genome sequence of Oryza granulata.</title>
        <authorList>
            <person name="Li W."/>
        </authorList>
    </citation>
    <scope>NUCLEOTIDE SEQUENCE [LARGE SCALE GENOMIC DNA]</scope>
    <source>
        <strain evidence="2">cv. Menghai</strain>
        <tissue evidence="1">Leaf</tissue>
    </source>
</reference>
<keyword evidence="2" id="KW-1185">Reference proteome</keyword>
<evidence type="ECO:0000313" key="1">
    <source>
        <dbReference type="EMBL" id="KAF0923090.1"/>
    </source>
</evidence>
<comment type="caution">
    <text evidence="1">The sequence shown here is derived from an EMBL/GenBank/DDBJ whole genome shotgun (WGS) entry which is preliminary data.</text>
</comment>
<evidence type="ECO:0000313" key="2">
    <source>
        <dbReference type="Proteomes" id="UP000479710"/>
    </source>
</evidence>
<sequence>MGLVLIMRRNVNRSLRSYQLYCRLLEKNLDVVIVVLIIFHPTYQRKISKRKSNYSVGIVIRCVKHRIADKSKMQEGLEWTSAKMGRVGDPSGKLLQQCLFHALPQRTGNGIDAYLCMHAGRGLGGVGWETGRLRRLGPCGAAAVEFAQKLTGNAHVIPVESLMWKRNDAPFSGPSYQLYVHPLFLI</sequence>